<keyword evidence="1" id="KW-0472">Membrane</keyword>
<keyword evidence="1" id="KW-0812">Transmembrane</keyword>
<protein>
    <recommendedName>
        <fullName evidence="6">Zn-finger containing protein</fullName>
    </recommendedName>
</protein>
<evidence type="ECO:0000313" key="2">
    <source>
        <dbReference type="EMBL" id="OUP53207.1"/>
    </source>
</evidence>
<dbReference type="EMBL" id="NFKK01000005">
    <property type="protein sequence ID" value="OUP53207.1"/>
    <property type="molecule type" value="Genomic_DNA"/>
</dbReference>
<keyword evidence="1" id="KW-1133">Transmembrane helix</keyword>
<evidence type="ECO:0000256" key="1">
    <source>
        <dbReference type="SAM" id="Phobius"/>
    </source>
</evidence>
<proteinExistence type="predicted"/>
<evidence type="ECO:0008006" key="6">
    <source>
        <dbReference type="Google" id="ProtNLM"/>
    </source>
</evidence>
<evidence type="ECO:0000313" key="4">
    <source>
        <dbReference type="Proteomes" id="UP000195326"/>
    </source>
</evidence>
<organism evidence="3 4">
    <name type="scientific">Butyricicoccus pullicaecorum</name>
    <dbReference type="NCBI Taxonomy" id="501571"/>
    <lineage>
        <taxon>Bacteria</taxon>
        <taxon>Bacillati</taxon>
        <taxon>Bacillota</taxon>
        <taxon>Clostridia</taxon>
        <taxon>Eubacteriales</taxon>
        <taxon>Butyricicoccaceae</taxon>
        <taxon>Butyricicoccus</taxon>
    </lineage>
</organism>
<dbReference type="AlphaFoldDB" id="A0A1Y4LTM4"/>
<accession>A0A1Y4LTM4</accession>
<evidence type="ECO:0000313" key="5">
    <source>
        <dbReference type="Proteomes" id="UP000195897"/>
    </source>
</evidence>
<evidence type="ECO:0000313" key="3">
    <source>
        <dbReference type="EMBL" id="OUP57642.1"/>
    </source>
</evidence>
<dbReference type="RefSeq" id="WP_087372059.1">
    <property type="nucleotide sequence ID" value="NZ_JBKTCX010000121.1"/>
</dbReference>
<name>A0A1Y4LTM4_9FIRM</name>
<reference evidence="4 5" key="1">
    <citation type="submission" date="2017-04" db="EMBL/GenBank/DDBJ databases">
        <title>Function of individual gut microbiota members based on whole genome sequencing of pure cultures obtained from chicken caecum.</title>
        <authorList>
            <person name="Medvecky M."/>
            <person name="Cejkova D."/>
            <person name="Polansky O."/>
            <person name="Karasova D."/>
            <person name="Kubasova T."/>
            <person name="Cizek A."/>
            <person name="Rychlik I."/>
        </authorList>
    </citation>
    <scope>NUCLEOTIDE SEQUENCE [LARGE SCALE GENOMIC DNA]</scope>
    <source>
        <strain evidence="4">An179</strain>
        <strain evidence="5">An180</strain>
    </source>
</reference>
<sequence>MFDFLRRLMYGRYGSDALNQFLMVIALVLLIPWFFTHWAIFSILILALIILIYCRMFSRNIYKRSAENQKFLAWFTPIQRKLAGRKMQMQDKAHRYYKCPSCGRTLRVPRGRGRIEITCPHCKRKFTKKT</sequence>
<dbReference type="Proteomes" id="UP000195897">
    <property type="component" value="Unassembled WGS sequence"/>
</dbReference>
<gene>
    <name evidence="3" type="ORF">B5F15_09300</name>
    <name evidence="2" type="ORF">B5F17_06450</name>
</gene>
<comment type="caution">
    <text evidence="3">The sequence shown here is derived from an EMBL/GenBank/DDBJ whole genome shotgun (WGS) entry which is preliminary data.</text>
</comment>
<dbReference type="EMBL" id="NFKL01000012">
    <property type="protein sequence ID" value="OUP57642.1"/>
    <property type="molecule type" value="Genomic_DNA"/>
</dbReference>
<reference evidence="3" key="2">
    <citation type="journal article" date="2018" name="BMC Genomics">
        <title>Whole genome sequencing and function prediction of 133 gut anaerobes isolated from chicken caecum in pure cultures.</title>
        <authorList>
            <person name="Medvecky M."/>
            <person name="Cejkova D."/>
            <person name="Polansky O."/>
            <person name="Karasova D."/>
            <person name="Kubasova T."/>
            <person name="Cizek A."/>
            <person name="Rychlik I."/>
        </authorList>
    </citation>
    <scope>NUCLEOTIDE SEQUENCE</scope>
    <source>
        <strain evidence="3">An179</strain>
        <strain evidence="2">An180</strain>
    </source>
</reference>
<dbReference type="STRING" id="501571.GCA_900143195_02384"/>
<dbReference type="Proteomes" id="UP000195326">
    <property type="component" value="Unassembled WGS sequence"/>
</dbReference>
<feature type="transmembrane region" description="Helical" evidence="1">
    <location>
        <begin position="20"/>
        <end position="53"/>
    </location>
</feature>